<feature type="compositionally biased region" description="Basic and acidic residues" evidence="1">
    <location>
        <begin position="14"/>
        <end position="31"/>
    </location>
</feature>
<dbReference type="AlphaFoldDB" id="A0A5J4SIY6"/>
<organism evidence="2 3">
    <name type="scientific">Streblomastix strix</name>
    <dbReference type="NCBI Taxonomy" id="222440"/>
    <lineage>
        <taxon>Eukaryota</taxon>
        <taxon>Metamonada</taxon>
        <taxon>Preaxostyla</taxon>
        <taxon>Oxymonadida</taxon>
        <taxon>Streblomastigidae</taxon>
        <taxon>Streblomastix</taxon>
    </lineage>
</organism>
<feature type="region of interest" description="Disordered" evidence="1">
    <location>
        <begin position="14"/>
        <end position="60"/>
    </location>
</feature>
<reference evidence="2 3" key="1">
    <citation type="submission" date="2019-03" db="EMBL/GenBank/DDBJ databases">
        <title>Single cell metagenomics reveals metabolic interactions within the superorganism composed of flagellate Streblomastix strix and complex community of Bacteroidetes bacteria on its surface.</title>
        <authorList>
            <person name="Treitli S.C."/>
            <person name="Kolisko M."/>
            <person name="Husnik F."/>
            <person name="Keeling P."/>
            <person name="Hampl V."/>
        </authorList>
    </citation>
    <scope>NUCLEOTIDE SEQUENCE [LARGE SCALE GENOMIC DNA]</scope>
    <source>
        <strain evidence="2">ST1C</strain>
    </source>
</reference>
<name>A0A5J4SIY6_9EUKA</name>
<dbReference type="EMBL" id="SNRW01040272">
    <property type="protein sequence ID" value="KAA6345233.1"/>
    <property type="molecule type" value="Genomic_DNA"/>
</dbReference>
<dbReference type="Proteomes" id="UP000324800">
    <property type="component" value="Unassembled WGS sequence"/>
</dbReference>
<evidence type="ECO:0000313" key="3">
    <source>
        <dbReference type="Proteomes" id="UP000324800"/>
    </source>
</evidence>
<protein>
    <submittedName>
        <fullName evidence="2">Uncharacterized protein</fullName>
    </submittedName>
</protein>
<gene>
    <name evidence="2" type="ORF">EZS28_052181</name>
</gene>
<accession>A0A5J4SIY6</accession>
<comment type="caution">
    <text evidence="2">The sequence shown here is derived from an EMBL/GenBank/DDBJ whole genome shotgun (WGS) entry which is preliminary data.</text>
</comment>
<evidence type="ECO:0000256" key="1">
    <source>
        <dbReference type="SAM" id="MobiDB-lite"/>
    </source>
</evidence>
<sequence>MMLGEGEMFRQAEYDALIKEIEPQRPQEDPKKKKLASGESNEVDSKGKKNKNKNGDEDNEYVLKIPTSRFNDYMTKRMIEPPPFIIMRKKDR</sequence>
<proteinExistence type="predicted"/>
<evidence type="ECO:0000313" key="2">
    <source>
        <dbReference type="EMBL" id="KAA6345233.1"/>
    </source>
</evidence>